<keyword evidence="2 3" id="KW-0802">TPR repeat</keyword>
<accession>A0ABP8NKX8</accession>
<evidence type="ECO:0000313" key="5">
    <source>
        <dbReference type="EMBL" id="GAA4468954.1"/>
    </source>
</evidence>
<dbReference type="InterPro" id="IPR030887">
    <property type="entry name" value="Beta-barrel_YaiO"/>
</dbReference>
<dbReference type="Pfam" id="PF19413">
    <property type="entry name" value="YaiO"/>
    <property type="match status" value="1"/>
</dbReference>
<dbReference type="SUPFAM" id="SSF48439">
    <property type="entry name" value="Protein prenylyltransferase"/>
    <property type="match status" value="1"/>
</dbReference>
<dbReference type="Gene3D" id="1.25.40.10">
    <property type="entry name" value="Tetratricopeptide repeat domain"/>
    <property type="match status" value="4"/>
</dbReference>
<dbReference type="PANTHER" id="PTHR44943">
    <property type="entry name" value="CELLULOSE SYNTHASE OPERON PROTEIN C"/>
    <property type="match status" value="1"/>
</dbReference>
<dbReference type="InterPro" id="IPR051685">
    <property type="entry name" value="Ycf3/AcsC/BcsC/TPR_MFPF"/>
</dbReference>
<dbReference type="Pfam" id="PF14559">
    <property type="entry name" value="TPR_19"/>
    <property type="match status" value="1"/>
</dbReference>
<evidence type="ECO:0000313" key="6">
    <source>
        <dbReference type="Proteomes" id="UP001500067"/>
    </source>
</evidence>
<name>A0ABP8NKX8_9BACT</name>
<comment type="caution">
    <text evidence="5">The sequence shown here is derived from an EMBL/GenBank/DDBJ whole genome shotgun (WGS) entry which is preliminary data.</text>
</comment>
<feature type="domain" description="YaiO beta-barrel" evidence="4">
    <location>
        <begin position="732"/>
        <end position="896"/>
    </location>
</feature>
<dbReference type="SUPFAM" id="SSF48452">
    <property type="entry name" value="TPR-like"/>
    <property type="match status" value="1"/>
</dbReference>
<evidence type="ECO:0000256" key="3">
    <source>
        <dbReference type="PROSITE-ProRule" id="PRU00339"/>
    </source>
</evidence>
<reference evidence="6" key="1">
    <citation type="journal article" date="2019" name="Int. J. Syst. Evol. Microbiol.">
        <title>The Global Catalogue of Microorganisms (GCM) 10K type strain sequencing project: providing services to taxonomists for standard genome sequencing and annotation.</title>
        <authorList>
            <consortium name="The Broad Institute Genomics Platform"/>
            <consortium name="The Broad Institute Genome Sequencing Center for Infectious Disease"/>
            <person name="Wu L."/>
            <person name="Ma J."/>
        </authorList>
    </citation>
    <scope>NUCLEOTIDE SEQUENCE [LARGE SCALE GENOMIC DNA]</scope>
    <source>
        <strain evidence="6">JCM 32105</strain>
    </source>
</reference>
<dbReference type="PROSITE" id="PS50005">
    <property type="entry name" value="TPR"/>
    <property type="match status" value="1"/>
</dbReference>
<evidence type="ECO:0000256" key="2">
    <source>
        <dbReference type="ARBA" id="ARBA00022803"/>
    </source>
</evidence>
<dbReference type="NCBIfam" id="TIGR04390">
    <property type="entry name" value="OMP_YaiO_dom"/>
    <property type="match status" value="1"/>
</dbReference>
<keyword evidence="6" id="KW-1185">Reference proteome</keyword>
<evidence type="ECO:0000256" key="1">
    <source>
        <dbReference type="ARBA" id="ARBA00022737"/>
    </source>
</evidence>
<gene>
    <name evidence="5" type="ORF">GCM10023093_27580</name>
</gene>
<dbReference type="Pfam" id="PF13432">
    <property type="entry name" value="TPR_16"/>
    <property type="match status" value="1"/>
</dbReference>
<dbReference type="SMART" id="SM00028">
    <property type="entry name" value="TPR"/>
    <property type="match status" value="11"/>
</dbReference>
<dbReference type="EMBL" id="BAABFA010000019">
    <property type="protein sequence ID" value="GAA4468954.1"/>
    <property type="molecule type" value="Genomic_DNA"/>
</dbReference>
<feature type="repeat" description="TPR" evidence="3">
    <location>
        <begin position="592"/>
        <end position="625"/>
    </location>
</feature>
<dbReference type="PANTHER" id="PTHR44943:SF8">
    <property type="entry name" value="TPR REPEAT-CONTAINING PROTEIN MJ0263"/>
    <property type="match status" value="1"/>
</dbReference>
<dbReference type="InterPro" id="IPR011990">
    <property type="entry name" value="TPR-like_helical_dom_sf"/>
</dbReference>
<evidence type="ECO:0000259" key="4">
    <source>
        <dbReference type="Pfam" id="PF19413"/>
    </source>
</evidence>
<dbReference type="Proteomes" id="UP001500067">
    <property type="component" value="Unassembled WGS sequence"/>
</dbReference>
<organism evidence="5 6">
    <name type="scientific">Nemorincola caseinilytica</name>
    <dbReference type="NCBI Taxonomy" id="2054315"/>
    <lineage>
        <taxon>Bacteria</taxon>
        <taxon>Pseudomonadati</taxon>
        <taxon>Bacteroidota</taxon>
        <taxon>Chitinophagia</taxon>
        <taxon>Chitinophagales</taxon>
        <taxon>Chitinophagaceae</taxon>
        <taxon>Nemorincola</taxon>
    </lineage>
</organism>
<proteinExistence type="predicted"/>
<dbReference type="InterPro" id="IPR019734">
    <property type="entry name" value="TPR_rpt"/>
</dbReference>
<protein>
    <recommendedName>
        <fullName evidence="4">YaiO beta-barrel domain-containing protein</fullName>
    </recommendedName>
</protein>
<keyword evidence="1" id="KW-0677">Repeat</keyword>
<sequence>MFVGLPVQAQWLKMIESSDNLYNEAKKEIELKHYQKAIVMCNKAIDISPKNLDIHLLLGHAYSLAGKIDSARAELNYVLNKNPRYRDAYIYLVNMEDLACNYLQALEYADMGLKYFPNDRDLLLKKLNIYVKMGDWMESNRLADYLFDRFSADPFIRSVYLDYKLAVARQYSHRGYIEIAKRAYEAVLEQDPLNKEALTAIFGLDLRSGNYESSLQFTNRALQSTPNSYEYLMKKVGILEAMSRYVEAIEVVEKLIKLYPTNADVQRLNTYIRMAAGKFYMNTDPYLLFAAVLDREPSNRDALNYMINICFSRGNELLALQWVNFGLRSSPNDFELLKRKLGILEELKRYGAASVIAEAMFRDNPNEFNKTNFLELRTLAAKQYMNEMEYDSAIVALRSVLFYDRANIAATNYLINIYTIQKRYDDALRTIDEALASYPDDEHLLFKKAVVLDGYQRYADAAAISKQLLEAHPENRQYLASLIEQSLAAGRQAMQYDDYYNTLKVLRDVLDKQPDNIDALNYIINVESAIKDYDSALYYVDQGLRYYPDSKDLLFRKSLVYADAKQYKTAYEISGPLYKAYPYNIRYRAAYMEQHLGAGREYLEKSNKDSALVEFYEALSVAPKDTIPLYHTINLQIDMKQYDTAIALLNRGRAFFPQNYFFLHRKAEVLEAQGKYEEAWRTADTLAKMSQRPGYVDYAALLYARRLKNEIGLFYLHSKIIQAATLPPIINSIATVQYGRYIKKGVVYLRMNYAGRLTGTGYQFEGETYYNHSKKFFSHLAIAYSPTSLVFPGLRLAYSGNIALSNGYTVELGARYLQLQNNSTSTSPVVGLSKEVGDFLLNMRVFYMQINYNDTNTNTTINDSYLSGIFTARYYLRDNRSENFSFIAGYGNVPDDFSTNYFLTGFAKYQTVTCGVGYRRQFHYRTTFGVNASWYNMKTNETSFRNQYDIYLTLLRKF</sequence>